<reference evidence="1" key="1">
    <citation type="submission" date="2009-10" db="EMBL/GenBank/DDBJ databases">
        <title>Diversity of trophic interactions inside an arsenic-rich microbial ecosystem.</title>
        <authorList>
            <person name="Bertin P.N."/>
            <person name="Heinrich-Salmeron A."/>
            <person name="Pelletier E."/>
            <person name="Goulhen-Chollet F."/>
            <person name="Arsene-Ploetze F."/>
            <person name="Gallien S."/>
            <person name="Calteau A."/>
            <person name="Vallenet D."/>
            <person name="Casiot C."/>
            <person name="Chane-Woon-Ming B."/>
            <person name="Giloteaux L."/>
            <person name="Barakat M."/>
            <person name="Bonnefoy V."/>
            <person name="Bruneel O."/>
            <person name="Chandler M."/>
            <person name="Cleiss J."/>
            <person name="Duran R."/>
            <person name="Elbaz-Poulichet F."/>
            <person name="Fonknechten N."/>
            <person name="Lauga B."/>
            <person name="Mornico D."/>
            <person name="Ortet P."/>
            <person name="Schaeffer C."/>
            <person name="Siguier P."/>
            <person name="Alexander Thil Smith A."/>
            <person name="Van Dorsselaer A."/>
            <person name="Weissenbach J."/>
            <person name="Medigue C."/>
            <person name="Le Paslier D."/>
        </authorList>
    </citation>
    <scope>NUCLEOTIDE SEQUENCE</scope>
</reference>
<protein>
    <submittedName>
        <fullName evidence="1">Uncharacterized protein</fullName>
    </submittedName>
</protein>
<gene>
    <name evidence="1" type="ORF">CARN6_1099</name>
</gene>
<evidence type="ECO:0000313" key="1">
    <source>
        <dbReference type="EMBL" id="CBI07724.1"/>
    </source>
</evidence>
<accession>E6QKF7</accession>
<name>E6QKF7_9ZZZZ</name>
<proteinExistence type="predicted"/>
<sequence length="34" mass="3923">MEPELGFGSQFETGLMLVERIYLAHPGQAFRLQR</sequence>
<dbReference type="AlphaFoldDB" id="E6QKF7"/>
<comment type="caution">
    <text evidence="1">The sequence shown here is derived from an EMBL/GenBank/DDBJ whole genome shotgun (WGS) entry which is preliminary data.</text>
</comment>
<dbReference type="EMBL" id="CABQ01000128">
    <property type="protein sequence ID" value="CBI07724.1"/>
    <property type="molecule type" value="Genomic_DNA"/>
</dbReference>
<organism evidence="1">
    <name type="scientific">mine drainage metagenome</name>
    <dbReference type="NCBI Taxonomy" id="410659"/>
    <lineage>
        <taxon>unclassified sequences</taxon>
        <taxon>metagenomes</taxon>
        <taxon>ecological metagenomes</taxon>
    </lineage>
</organism>